<proteinExistence type="predicted"/>
<dbReference type="RefSeq" id="XP_003140950.1">
    <property type="nucleotide sequence ID" value="XM_003140902.1"/>
</dbReference>
<gene>
    <name evidence="1" type="ORF">LOAG_05365</name>
</gene>
<dbReference type="AlphaFoldDB" id="A0A1S0U0G7"/>
<evidence type="ECO:0000313" key="1">
    <source>
        <dbReference type="EMBL" id="EFO23118.1"/>
    </source>
</evidence>
<dbReference type="GeneID" id="9942776"/>
<sequence length="104" mass="12086">MNEEERKEKVTIERCVDVLYSSPAQCSSVAFVSYIQALDIHKAFSLMIRDLHGRLARMRTLDGPTNFGSKTLDKEGLSCMDINRRWISLRLWACRCWVEEDMRG</sequence>
<reference evidence="1" key="1">
    <citation type="submission" date="2012-04" db="EMBL/GenBank/DDBJ databases">
        <title>The Genome Sequence of Loa loa.</title>
        <authorList>
            <consortium name="The Broad Institute Genome Sequencing Platform"/>
            <consortium name="Broad Institute Genome Sequencing Center for Infectious Disease"/>
            <person name="Nutman T.B."/>
            <person name="Fink D.L."/>
            <person name="Russ C."/>
            <person name="Young S."/>
            <person name="Zeng Q."/>
            <person name="Gargeya S."/>
            <person name="Alvarado L."/>
            <person name="Berlin A."/>
            <person name="Chapman S.B."/>
            <person name="Chen Z."/>
            <person name="Freedman E."/>
            <person name="Gellesch M."/>
            <person name="Goldberg J."/>
            <person name="Griggs A."/>
            <person name="Gujja S."/>
            <person name="Heilman E.R."/>
            <person name="Heiman D."/>
            <person name="Howarth C."/>
            <person name="Mehta T."/>
            <person name="Neiman D."/>
            <person name="Pearson M."/>
            <person name="Roberts A."/>
            <person name="Saif S."/>
            <person name="Shea T."/>
            <person name="Shenoy N."/>
            <person name="Sisk P."/>
            <person name="Stolte C."/>
            <person name="Sykes S."/>
            <person name="White J."/>
            <person name="Yandava C."/>
            <person name="Haas B."/>
            <person name="Henn M.R."/>
            <person name="Nusbaum C."/>
            <person name="Birren B."/>
        </authorList>
    </citation>
    <scope>NUCLEOTIDE SEQUENCE [LARGE SCALE GENOMIC DNA]</scope>
</reference>
<dbReference type="InParanoid" id="A0A1S0U0G7"/>
<protein>
    <submittedName>
        <fullName evidence="1">Uncharacterized protein</fullName>
    </submittedName>
</protein>
<name>A0A1S0U0G7_LOALO</name>
<dbReference type="CTD" id="9942776"/>
<dbReference type="KEGG" id="loa:LOAG_05365"/>
<organism evidence="1">
    <name type="scientific">Loa loa</name>
    <name type="common">Eye worm</name>
    <name type="synonym">Filaria loa</name>
    <dbReference type="NCBI Taxonomy" id="7209"/>
    <lineage>
        <taxon>Eukaryota</taxon>
        <taxon>Metazoa</taxon>
        <taxon>Ecdysozoa</taxon>
        <taxon>Nematoda</taxon>
        <taxon>Chromadorea</taxon>
        <taxon>Rhabditida</taxon>
        <taxon>Spirurina</taxon>
        <taxon>Spiruromorpha</taxon>
        <taxon>Filarioidea</taxon>
        <taxon>Onchocercidae</taxon>
        <taxon>Loa</taxon>
    </lineage>
</organism>
<accession>A0A1S0U0G7</accession>
<dbReference type="EMBL" id="JH712190">
    <property type="protein sequence ID" value="EFO23118.1"/>
    <property type="molecule type" value="Genomic_DNA"/>
</dbReference>